<dbReference type="Proteomes" id="UP001567538">
    <property type="component" value="Unassembled WGS sequence"/>
</dbReference>
<gene>
    <name evidence="1" type="ORF">AAHA92_20611</name>
</gene>
<protein>
    <submittedName>
        <fullName evidence="1">F-box/LRR-repeat protein 23</fullName>
    </submittedName>
</protein>
<dbReference type="Gene3D" id="3.80.10.10">
    <property type="entry name" value="Ribonuclease Inhibitor"/>
    <property type="match status" value="1"/>
</dbReference>
<keyword evidence="2" id="KW-1185">Reference proteome</keyword>
<dbReference type="SUPFAM" id="SSF52047">
    <property type="entry name" value="RNI-like"/>
    <property type="match status" value="1"/>
</dbReference>
<name>A0ABD1GKE7_SALDI</name>
<dbReference type="PANTHER" id="PTHR38926:SF2">
    <property type="entry name" value="F-BOX_LRR-REPEAT PROTEIN 21-RELATED"/>
    <property type="match status" value="1"/>
</dbReference>
<dbReference type="AlphaFoldDB" id="A0ABD1GKE7"/>
<evidence type="ECO:0000313" key="1">
    <source>
        <dbReference type="EMBL" id="KAL1543669.1"/>
    </source>
</evidence>
<organism evidence="1 2">
    <name type="scientific">Salvia divinorum</name>
    <name type="common">Maria pastora</name>
    <name type="synonym">Diviner's sage</name>
    <dbReference type="NCBI Taxonomy" id="28513"/>
    <lineage>
        <taxon>Eukaryota</taxon>
        <taxon>Viridiplantae</taxon>
        <taxon>Streptophyta</taxon>
        <taxon>Embryophyta</taxon>
        <taxon>Tracheophyta</taxon>
        <taxon>Spermatophyta</taxon>
        <taxon>Magnoliopsida</taxon>
        <taxon>eudicotyledons</taxon>
        <taxon>Gunneridae</taxon>
        <taxon>Pentapetalae</taxon>
        <taxon>asterids</taxon>
        <taxon>lamiids</taxon>
        <taxon>Lamiales</taxon>
        <taxon>Lamiaceae</taxon>
        <taxon>Nepetoideae</taxon>
        <taxon>Mentheae</taxon>
        <taxon>Salviinae</taxon>
        <taxon>Salvia</taxon>
        <taxon>Salvia subgen. Calosphace</taxon>
    </lineage>
</organism>
<evidence type="ECO:0000313" key="2">
    <source>
        <dbReference type="Proteomes" id="UP001567538"/>
    </source>
</evidence>
<proteinExistence type="predicted"/>
<dbReference type="EMBL" id="JBEAFC010000008">
    <property type="protein sequence ID" value="KAL1543669.1"/>
    <property type="molecule type" value="Genomic_DNA"/>
</dbReference>
<comment type="caution">
    <text evidence="1">The sequence shown here is derived from an EMBL/GenBank/DDBJ whole genome shotgun (WGS) entry which is preliminary data.</text>
</comment>
<accession>A0ABD1GKE7</accession>
<reference evidence="1 2" key="1">
    <citation type="submission" date="2024-06" db="EMBL/GenBank/DDBJ databases">
        <title>A chromosome level genome sequence of Diviner's sage (Salvia divinorum).</title>
        <authorList>
            <person name="Ford S.A."/>
            <person name="Ro D.-K."/>
            <person name="Ness R.W."/>
            <person name="Phillips M.A."/>
        </authorList>
    </citation>
    <scope>NUCLEOTIDE SEQUENCE [LARGE SCALE GENOMIC DNA]</scope>
    <source>
        <strain evidence="1">SAF-2024a</strain>
        <tissue evidence="1">Leaf</tissue>
    </source>
</reference>
<dbReference type="InterPro" id="IPR032675">
    <property type="entry name" value="LRR_dom_sf"/>
</dbReference>
<sequence>MLSKGTKSEPSKLMFTTWIEWMTCITQLKLSGFRVDDLLYAAERSSQLRCLTLILNHIIETDVTEAIKKLAQLEELHLMTIASLNPKDFETIGIACPMLKSLTYSNFWGGHQEEFSGHAVAIGETHA</sequence>
<dbReference type="PANTHER" id="PTHR38926">
    <property type="entry name" value="F-BOX DOMAIN CONTAINING PROTEIN, EXPRESSED"/>
    <property type="match status" value="1"/>
</dbReference>